<dbReference type="EMBL" id="JAAGNN010000024">
    <property type="protein sequence ID" value="KAF4073169.1"/>
    <property type="molecule type" value="Genomic_DNA"/>
</dbReference>
<keyword evidence="2" id="KW-1185">Reference proteome</keyword>
<dbReference type="Proteomes" id="UP000593565">
    <property type="component" value="Unassembled WGS sequence"/>
</dbReference>
<evidence type="ECO:0000313" key="2">
    <source>
        <dbReference type="Proteomes" id="UP000593565"/>
    </source>
</evidence>
<gene>
    <name evidence="1" type="ORF">AMELA_G00255770</name>
</gene>
<evidence type="ECO:0000313" key="1">
    <source>
        <dbReference type="EMBL" id="KAF4073169.1"/>
    </source>
</evidence>
<reference evidence="1 2" key="1">
    <citation type="submission" date="2020-02" db="EMBL/GenBank/DDBJ databases">
        <title>A chromosome-scale genome assembly of the black bullhead catfish (Ameiurus melas).</title>
        <authorList>
            <person name="Wen M."/>
            <person name="Zham M."/>
            <person name="Cabau C."/>
            <person name="Klopp C."/>
            <person name="Donnadieu C."/>
            <person name="Roques C."/>
            <person name="Bouchez O."/>
            <person name="Lampietro C."/>
            <person name="Jouanno E."/>
            <person name="Herpin A."/>
            <person name="Louis A."/>
            <person name="Berthelot C."/>
            <person name="Parey E."/>
            <person name="Roest-Crollius H."/>
            <person name="Braasch I."/>
            <person name="Postlethwait J."/>
            <person name="Robinson-Rechavi M."/>
            <person name="Echchiki A."/>
            <person name="Begum T."/>
            <person name="Montfort J."/>
            <person name="Schartl M."/>
            <person name="Bobe J."/>
            <person name="Guiguen Y."/>
        </authorList>
    </citation>
    <scope>NUCLEOTIDE SEQUENCE [LARGE SCALE GENOMIC DNA]</scope>
    <source>
        <strain evidence="1">M_S1</strain>
        <tissue evidence="1">Blood</tissue>
    </source>
</reference>
<name>A0A7J5ZTV9_AMEME</name>
<protein>
    <submittedName>
        <fullName evidence="1">Uncharacterized protein</fullName>
    </submittedName>
</protein>
<organism evidence="1 2">
    <name type="scientific">Ameiurus melas</name>
    <name type="common">Black bullhead</name>
    <name type="synonym">Silurus melas</name>
    <dbReference type="NCBI Taxonomy" id="219545"/>
    <lineage>
        <taxon>Eukaryota</taxon>
        <taxon>Metazoa</taxon>
        <taxon>Chordata</taxon>
        <taxon>Craniata</taxon>
        <taxon>Vertebrata</taxon>
        <taxon>Euteleostomi</taxon>
        <taxon>Actinopterygii</taxon>
        <taxon>Neopterygii</taxon>
        <taxon>Teleostei</taxon>
        <taxon>Ostariophysi</taxon>
        <taxon>Siluriformes</taxon>
        <taxon>Ictaluridae</taxon>
        <taxon>Ameiurus</taxon>
    </lineage>
</organism>
<dbReference type="AlphaFoldDB" id="A0A7J5ZTV9"/>
<accession>A0A7J5ZTV9</accession>
<proteinExistence type="predicted"/>
<comment type="caution">
    <text evidence="1">The sequence shown here is derived from an EMBL/GenBank/DDBJ whole genome shotgun (WGS) entry which is preliminary data.</text>
</comment>
<sequence length="53" mass="5949">MALCEKVIAPLVKTYYNCGCPHLSSISLATPRPDYCHTCSQSRHHLNRSCLTQ</sequence>